<comment type="caution">
    <text evidence="6">Lacks conserved residue(s) required for the propagation of feature annotation.</text>
</comment>
<feature type="domain" description="Peptidase M12A" evidence="8">
    <location>
        <begin position="62"/>
        <end position="245"/>
    </location>
</feature>
<evidence type="ECO:0000313" key="9">
    <source>
        <dbReference type="EMBL" id="JAT12656.1"/>
    </source>
</evidence>
<evidence type="ECO:0000256" key="4">
    <source>
        <dbReference type="ARBA" id="ARBA00022833"/>
    </source>
</evidence>
<dbReference type="Gene3D" id="3.40.390.10">
    <property type="entry name" value="Collagenase (Catalytic Domain)"/>
    <property type="match status" value="1"/>
</dbReference>
<dbReference type="EC" id="3.4.24.-" evidence="7"/>
<feature type="chain" id="PRO_5008447360" description="Metalloendopeptidase" evidence="7">
    <location>
        <begin position="23"/>
        <end position="272"/>
    </location>
</feature>
<dbReference type="EMBL" id="GEBQ01027321">
    <property type="protein sequence ID" value="JAT12656.1"/>
    <property type="molecule type" value="Transcribed_RNA"/>
</dbReference>
<keyword evidence="7" id="KW-0732">Signal</keyword>
<evidence type="ECO:0000256" key="6">
    <source>
        <dbReference type="PROSITE-ProRule" id="PRU01211"/>
    </source>
</evidence>
<organism evidence="9">
    <name type="scientific">Graphocephala atropunctata</name>
    <dbReference type="NCBI Taxonomy" id="36148"/>
    <lineage>
        <taxon>Eukaryota</taxon>
        <taxon>Metazoa</taxon>
        <taxon>Ecdysozoa</taxon>
        <taxon>Arthropoda</taxon>
        <taxon>Hexapoda</taxon>
        <taxon>Insecta</taxon>
        <taxon>Pterygota</taxon>
        <taxon>Neoptera</taxon>
        <taxon>Paraneoptera</taxon>
        <taxon>Hemiptera</taxon>
        <taxon>Auchenorrhyncha</taxon>
        <taxon>Membracoidea</taxon>
        <taxon>Cicadellidae</taxon>
        <taxon>Cicadellinae</taxon>
        <taxon>Cicadellini</taxon>
        <taxon>Graphocephala</taxon>
    </lineage>
</organism>
<evidence type="ECO:0000256" key="1">
    <source>
        <dbReference type="ARBA" id="ARBA00022670"/>
    </source>
</evidence>
<dbReference type="GO" id="GO:0008270">
    <property type="term" value="F:zinc ion binding"/>
    <property type="evidence" value="ECO:0007669"/>
    <property type="project" value="UniProtKB-UniRule"/>
</dbReference>
<dbReference type="GO" id="GO:0004222">
    <property type="term" value="F:metalloendopeptidase activity"/>
    <property type="evidence" value="ECO:0007669"/>
    <property type="project" value="UniProtKB-UniRule"/>
</dbReference>
<keyword evidence="1 6" id="KW-0645">Protease</keyword>
<dbReference type="PANTHER" id="PTHR10127:SF780">
    <property type="entry name" value="METALLOENDOPEPTIDASE"/>
    <property type="match status" value="1"/>
</dbReference>
<feature type="binding site" evidence="6">
    <location>
        <position position="161"/>
    </location>
    <ligand>
        <name>Zn(2+)</name>
        <dbReference type="ChEBI" id="CHEBI:29105"/>
        <note>catalytic</note>
    </ligand>
</feature>
<dbReference type="InterPro" id="IPR006026">
    <property type="entry name" value="Peptidase_Metallo"/>
</dbReference>
<dbReference type="Pfam" id="PF01400">
    <property type="entry name" value="Astacin"/>
    <property type="match status" value="1"/>
</dbReference>
<dbReference type="GO" id="GO:0006508">
    <property type="term" value="P:proteolysis"/>
    <property type="evidence" value="ECO:0007669"/>
    <property type="project" value="UniProtKB-KW"/>
</dbReference>
<feature type="binding site" evidence="6">
    <location>
        <position position="157"/>
    </location>
    <ligand>
        <name>Zn(2+)</name>
        <dbReference type="ChEBI" id="CHEBI:29105"/>
        <note>catalytic</note>
    </ligand>
</feature>
<dbReference type="SMART" id="SM00235">
    <property type="entry name" value="ZnMc"/>
    <property type="match status" value="1"/>
</dbReference>
<keyword evidence="5 6" id="KW-0482">Metalloprotease</keyword>
<keyword evidence="3 6" id="KW-0378">Hydrolase</keyword>
<gene>
    <name evidence="9" type="ORF">g.49997</name>
</gene>
<evidence type="ECO:0000256" key="5">
    <source>
        <dbReference type="ARBA" id="ARBA00023049"/>
    </source>
</evidence>
<keyword evidence="4 6" id="KW-0862">Zinc</keyword>
<name>A0A1B6KMJ9_9HEMI</name>
<protein>
    <recommendedName>
        <fullName evidence="7">Metalloendopeptidase</fullName>
        <ecNumber evidence="7">3.4.24.-</ecNumber>
    </recommendedName>
</protein>
<feature type="signal peptide" evidence="7">
    <location>
        <begin position="1"/>
        <end position="22"/>
    </location>
</feature>
<sequence>MVYSTIYILAWYFISLTPKSWTRSSPDATSGYLWMKENQKLGKPKILNRTQRWQKYEFERKSFLLDRIKHWPNSVVPYEIDPRFDSWEKKKIQKAIALFHSVSCVRFVPKSDERDYVKFVWSRSKCHSSLGRVGGAQSITLSDACFYLSGYRGSVVHEVMHALGFIHEHQRLDRDCYVNVTGYGKTSSNFIYISGTDTKFPYDYTSIMHYRQREYLTGRNGEKLGSEDGSLSYWDIKKLNYVYCGKPHFCDVRPKKCTEIEEAEKFCRVTLH</sequence>
<feature type="binding site" evidence="6">
    <location>
        <position position="167"/>
    </location>
    <ligand>
        <name>Zn(2+)</name>
        <dbReference type="ChEBI" id="CHEBI:29105"/>
        <note>catalytic</note>
    </ligand>
</feature>
<dbReference type="AlphaFoldDB" id="A0A1B6KMJ9"/>
<comment type="cofactor">
    <cofactor evidence="6 7">
        <name>Zn(2+)</name>
        <dbReference type="ChEBI" id="CHEBI:29105"/>
    </cofactor>
    <text evidence="6 7">Binds 1 zinc ion per subunit.</text>
</comment>
<dbReference type="PROSITE" id="PS51864">
    <property type="entry name" value="ASTACIN"/>
    <property type="match status" value="1"/>
</dbReference>
<reference evidence="9" key="1">
    <citation type="submission" date="2015-11" db="EMBL/GenBank/DDBJ databases">
        <title>De novo transcriptome assembly of four potential Pierce s Disease insect vectors from Arizona vineyards.</title>
        <authorList>
            <person name="Tassone E.E."/>
        </authorList>
    </citation>
    <scope>NUCLEOTIDE SEQUENCE</scope>
</reference>
<evidence type="ECO:0000259" key="8">
    <source>
        <dbReference type="PROSITE" id="PS51864"/>
    </source>
</evidence>
<evidence type="ECO:0000256" key="7">
    <source>
        <dbReference type="RuleBase" id="RU361183"/>
    </source>
</evidence>
<dbReference type="PRINTS" id="PR00480">
    <property type="entry name" value="ASTACIN"/>
</dbReference>
<feature type="active site" evidence="6">
    <location>
        <position position="158"/>
    </location>
</feature>
<dbReference type="PANTHER" id="PTHR10127">
    <property type="entry name" value="DISCOIDIN, CUB, EGF, LAMININ , AND ZINC METALLOPROTEASE DOMAIN CONTAINING"/>
    <property type="match status" value="1"/>
</dbReference>
<dbReference type="SUPFAM" id="SSF55486">
    <property type="entry name" value="Metalloproteases ('zincins'), catalytic domain"/>
    <property type="match status" value="1"/>
</dbReference>
<evidence type="ECO:0000256" key="2">
    <source>
        <dbReference type="ARBA" id="ARBA00022723"/>
    </source>
</evidence>
<keyword evidence="2 6" id="KW-0479">Metal-binding</keyword>
<dbReference type="InterPro" id="IPR024079">
    <property type="entry name" value="MetalloPept_cat_dom_sf"/>
</dbReference>
<proteinExistence type="predicted"/>
<accession>A0A1B6KMJ9</accession>
<dbReference type="InterPro" id="IPR001506">
    <property type="entry name" value="Peptidase_M12A"/>
</dbReference>
<evidence type="ECO:0000256" key="3">
    <source>
        <dbReference type="ARBA" id="ARBA00022801"/>
    </source>
</evidence>